<dbReference type="Pfam" id="PF00400">
    <property type="entry name" value="WD40"/>
    <property type="match status" value="14"/>
</dbReference>
<keyword evidence="5" id="KW-0472">Membrane</keyword>
<dbReference type="SMART" id="SM00320">
    <property type="entry name" value="WD40"/>
    <property type="match status" value="14"/>
</dbReference>
<dbReference type="SUPFAM" id="SSF47413">
    <property type="entry name" value="lambda repressor-like DNA-binding domains"/>
    <property type="match status" value="1"/>
</dbReference>
<dbReference type="SMART" id="SM00530">
    <property type="entry name" value="HTH_XRE"/>
    <property type="match status" value="1"/>
</dbReference>
<dbReference type="InterPro" id="IPR019775">
    <property type="entry name" value="WD40_repeat_CS"/>
</dbReference>
<reference evidence="7 8" key="1">
    <citation type="submission" date="2020-08" db="EMBL/GenBank/DDBJ databases">
        <title>Genomic Encyclopedia of Type Strains, Phase IV (KMG-IV): sequencing the most valuable type-strain genomes for metagenomic binning, comparative biology and taxonomic classification.</title>
        <authorList>
            <person name="Goeker M."/>
        </authorList>
    </citation>
    <scope>NUCLEOTIDE SEQUENCE [LARGE SCALE GENOMIC DNA]</scope>
    <source>
        <strain evidence="7 8">DSM 40141</strain>
    </source>
</reference>
<dbReference type="PROSITE" id="PS50943">
    <property type="entry name" value="HTH_CROC1"/>
    <property type="match status" value="1"/>
</dbReference>
<dbReference type="CDD" id="cd00093">
    <property type="entry name" value="HTH_XRE"/>
    <property type="match status" value="1"/>
</dbReference>
<keyword evidence="5" id="KW-1133">Transmembrane helix</keyword>
<dbReference type="CDD" id="cd00200">
    <property type="entry name" value="WD40"/>
    <property type="match status" value="3"/>
</dbReference>
<evidence type="ECO:0000256" key="1">
    <source>
        <dbReference type="ARBA" id="ARBA00022574"/>
    </source>
</evidence>
<feature type="repeat" description="WD" evidence="3">
    <location>
        <begin position="866"/>
        <end position="907"/>
    </location>
</feature>
<dbReference type="InterPro" id="IPR010982">
    <property type="entry name" value="Lambda_DNA-bd_dom_sf"/>
</dbReference>
<feature type="repeat" description="WD" evidence="3">
    <location>
        <begin position="1159"/>
        <end position="1201"/>
    </location>
</feature>
<dbReference type="PROSITE" id="PS00678">
    <property type="entry name" value="WD_REPEATS_1"/>
    <property type="match status" value="4"/>
</dbReference>
<feature type="repeat" description="WD" evidence="3">
    <location>
        <begin position="1202"/>
        <end position="1243"/>
    </location>
</feature>
<dbReference type="InterPro" id="IPR001632">
    <property type="entry name" value="WD40_G-protein_beta-like"/>
</dbReference>
<dbReference type="Proteomes" id="UP000540423">
    <property type="component" value="Unassembled WGS sequence"/>
</dbReference>
<name>A0A7X0HHS1_9ACTN</name>
<organism evidence="7 8">
    <name type="scientific">Streptomyces candidus</name>
    <dbReference type="NCBI Taxonomy" id="67283"/>
    <lineage>
        <taxon>Bacteria</taxon>
        <taxon>Bacillati</taxon>
        <taxon>Actinomycetota</taxon>
        <taxon>Actinomycetes</taxon>
        <taxon>Kitasatosporales</taxon>
        <taxon>Streptomycetaceae</taxon>
        <taxon>Streptomyces</taxon>
    </lineage>
</organism>
<feature type="repeat" description="WD" evidence="3">
    <location>
        <begin position="1117"/>
        <end position="1158"/>
    </location>
</feature>
<keyword evidence="8" id="KW-1185">Reference proteome</keyword>
<proteinExistence type="predicted"/>
<dbReference type="AlphaFoldDB" id="A0A7X0HHS1"/>
<dbReference type="GO" id="GO:0003677">
    <property type="term" value="F:DNA binding"/>
    <property type="evidence" value="ECO:0007669"/>
    <property type="project" value="InterPro"/>
</dbReference>
<dbReference type="InterPro" id="IPR036322">
    <property type="entry name" value="WD40_repeat_dom_sf"/>
</dbReference>
<dbReference type="SUPFAM" id="SSF52540">
    <property type="entry name" value="P-loop containing nucleoside triphosphate hydrolases"/>
    <property type="match status" value="1"/>
</dbReference>
<dbReference type="InterPro" id="IPR049052">
    <property type="entry name" value="nSTAND1"/>
</dbReference>
<feature type="repeat" description="WD" evidence="3">
    <location>
        <begin position="991"/>
        <end position="1032"/>
    </location>
</feature>
<feature type="repeat" description="WD" evidence="3">
    <location>
        <begin position="692"/>
        <end position="733"/>
    </location>
</feature>
<dbReference type="PANTHER" id="PTHR19879">
    <property type="entry name" value="TRANSCRIPTION INITIATION FACTOR TFIID"/>
    <property type="match status" value="1"/>
</dbReference>
<feature type="repeat" description="WD" evidence="3">
    <location>
        <begin position="1033"/>
        <end position="1074"/>
    </location>
</feature>
<comment type="caution">
    <text evidence="7">The sequence shown here is derived from an EMBL/GenBank/DDBJ whole genome shotgun (WGS) entry which is preliminary data.</text>
</comment>
<feature type="repeat" description="WD" evidence="3">
    <location>
        <begin position="821"/>
        <end position="862"/>
    </location>
</feature>
<keyword evidence="2" id="KW-0677">Repeat</keyword>
<dbReference type="SUPFAM" id="SSF50978">
    <property type="entry name" value="WD40 repeat-like"/>
    <property type="match status" value="3"/>
</dbReference>
<evidence type="ECO:0000256" key="5">
    <source>
        <dbReference type="SAM" id="Phobius"/>
    </source>
</evidence>
<keyword evidence="5" id="KW-0812">Transmembrane</keyword>
<feature type="region of interest" description="Disordered" evidence="4">
    <location>
        <begin position="1"/>
        <end position="21"/>
    </location>
</feature>
<feature type="repeat" description="WD" evidence="3">
    <location>
        <begin position="649"/>
        <end position="680"/>
    </location>
</feature>
<evidence type="ECO:0000256" key="4">
    <source>
        <dbReference type="SAM" id="MobiDB-lite"/>
    </source>
</evidence>
<dbReference type="InterPro" id="IPR020472">
    <property type="entry name" value="WD40_PAC1"/>
</dbReference>
<dbReference type="InterPro" id="IPR027417">
    <property type="entry name" value="P-loop_NTPase"/>
</dbReference>
<dbReference type="InterPro" id="IPR015943">
    <property type="entry name" value="WD40/YVTN_repeat-like_dom_sf"/>
</dbReference>
<feature type="transmembrane region" description="Helical" evidence="5">
    <location>
        <begin position="260"/>
        <end position="281"/>
    </location>
</feature>
<evidence type="ECO:0000259" key="6">
    <source>
        <dbReference type="PROSITE" id="PS50943"/>
    </source>
</evidence>
<dbReference type="InterPro" id="IPR001680">
    <property type="entry name" value="WD40_rpt"/>
</dbReference>
<feature type="transmembrane region" description="Helical" evidence="5">
    <location>
        <begin position="565"/>
        <end position="584"/>
    </location>
</feature>
<dbReference type="Pfam" id="PF13560">
    <property type="entry name" value="HTH_31"/>
    <property type="match status" value="1"/>
</dbReference>
<evidence type="ECO:0000313" key="8">
    <source>
        <dbReference type="Proteomes" id="UP000540423"/>
    </source>
</evidence>
<dbReference type="PROSITE" id="PS50294">
    <property type="entry name" value="WD_REPEATS_REGION"/>
    <property type="match status" value="13"/>
</dbReference>
<dbReference type="Gene3D" id="2.130.10.10">
    <property type="entry name" value="YVTN repeat-like/Quinoprotein amine dehydrogenase"/>
    <property type="match status" value="6"/>
</dbReference>
<feature type="repeat" description="WD" evidence="3">
    <location>
        <begin position="960"/>
        <end position="990"/>
    </location>
</feature>
<keyword evidence="1 3" id="KW-0853">WD repeat</keyword>
<evidence type="ECO:0000256" key="2">
    <source>
        <dbReference type="ARBA" id="ARBA00022737"/>
    </source>
</evidence>
<evidence type="ECO:0000256" key="3">
    <source>
        <dbReference type="PROSITE-ProRule" id="PRU00221"/>
    </source>
</evidence>
<dbReference type="EMBL" id="JACHEM010000011">
    <property type="protein sequence ID" value="MBB6437912.1"/>
    <property type="molecule type" value="Genomic_DNA"/>
</dbReference>
<dbReference type="PROSITE" id="PS50082">
    <property type="entry name" value="WD_REPEATS_2"/>
    <property type="match status" value="14"/>
</dbReference>
<dbReference type="PRINTS" id="PR00320">
    <property type="entry name" value="GPROTEINBRPT"/>
</dbReference>
<feature type="domain" description="HTH cro/C1-type" evidence="6">
    <location>
        <begin position="26"/>
        <end position="79"/>
    </location>
</feature>
<dbReference type="RefSeq" id="WP_185033608.1">
    <property type="nucleotide sequence ID" value="NZ_BNBN01000009.1"/>
</dbReference>
<feature type="repeat" description="WD" evidence="3">
    <location>
        <begin position="734"/>
        <end position="775"/>
    </location>
</feature>
<dbReference type="PANTHER" id="PTHR19879:SF9">
    <property type="entry name" value="TRANSCRIPTION INITIATION FACTOR TFIID SUBUNIT 5"/>
    <property type="match status" value="1"/>
</dbReference>
<accession>A0A7X0HHS1</accession>
<feature type="repeat" description="WD" evidence="3">
    <location>
        <begin position="908"/>
        <end position="951"/>
    </location>
</feature>
<dbReference type="Gene3D" id="1.10.260.40">
    <property type="entry name" value="lambda repressor-like DNA-binding domains"/>
    <property type="match status" value="1"/>
</dbReference>
<protein>
    <submittedName>
        <fullName evidence="7">WD40 repeat protein/transcriptional regulator with XRE-family HTH domain</fullName>
    </submittedName>
</protein>
<dbReference type="Pfam" id="PF20703">
    <property type="entry name" value="nSTAND1"/>
    <property type="match status" value="1"/>
</dbReference>
<evidence type="ECO:0000313" key="7">
    <source>
        <dbReference type="EMBL" id="MBB6437912.1"/>
    </source>
</evidence>
<dbReference type="PRINTS" id="PR00319">
    <property type="entry name" value="GPROTEINB"/>
</dbReference>
<feature type="repeat" description="WD" evidence="3">
    <location>
        <begin position="1075"/>
        <end position="1108"/>
    </location>
</feature>
<dbReference type="InterPro" id="IPR001387">
    <property type="entry name" value="Cro/C1-type_HTH"/>
</dbReference>
<feature type="repeat" description="WD" evidence="3">
    <location>
        <begin position="776"/>
        <end position="817"/>
    </location>
</feature>
<gene>
    <name evidence="7" type="ORF">HNQ79_004416</name>
</gene>
<sequence length="1254" mass="132305">MNGAPDARPLGEPDKTSRPCAFGAELRRLRNERGMSLTALARAIHYSKGYLSKIENGGKPPTPDVARRCDEVLDAGGALRRLVPEVPASRRPHPLPSPEGGGPYRGLASFGPQDERWFFGRERATADLLRRLAERADTGPVVLVAPSGAGKSSLLRAGLLPALRRGELNVAGSRDWSTALCTPTAHPFRELLRCLAEALGTEPGHTPGEVASDPALLAALVRRRPEGPAGPSSDGRRLVLLVDQFEEVFTLCADPAERRAYVTALCALAVPGGPVVVVLGVRADFTGRCLELPSLAEVFTHGLFALGPMGEAEVRQAVVRPAERAGLSLEPGLVEILLRDLGPGPSAAGSSGALPLLAHALLVTWQQRTGNTLTVAGYEATGGIHGAVARTAEDVFNRLLRGQRDLARRILVRLVHLGEDATESRRRAAREELLGRLPDRSGASAALDAFVRARLLTVDRDAVEISHEALLRAWPRLREWIDADRAGLLARQQLAASAAEWTRADRDPALLHRGSRLRAVAAWVDERDSRAELGPTEVEFIEAARAEERSRARTERRRVRARRGLLATLAGLLVLAVGAGALAFQQRGRAYQERRTAQSQAMAVRAGALAAGRPEASMRLAVAAYRTAPTVEARGALLSTQAQYFAGRLTEHTGPVNTVAFSPDGLTLASAGNDGAVRLWGGTGHRQALATLTGHGGQVLGVAFSPDGQRLASAGADGTVRLWRVTNHQDAEVLLGHGGPVRSVAFAPDGRSVASGGADRTVRVWDVARRAERTALRGHADAVTAVAYSPDGKRVASAGADRTVRLWDATDGSAGAFAVVLRGHSDGVLGVAWSPDGRQVASGGADRTVRLWDARRGRERAEPALLTGHSDDVNAVAYLPDGSTVVSTGGEGTARLWDVASHRIVTTLSGHTDYVLGVAVGGGPDGSVLATAGFDRTVVRWDLGRSTLTARPFAESWQPAFSPDGRWLASASADRTVRLWDARAHRAAGVLRGHGGSVFGVAWSPDGRRLASGGADRTVRVFDTRTHRVVEELPGHKGSVLGVAWSPDGRWIASASTDRTVRVWDARTLRPAATLTGHRDFANALAFSPDGSTVACGGDDLTVRLWSVPGWRPLGALHGHTGSVRAVAFAGDGRTLASGGNDGTVRLWDTAARTRSAALPGHNGAVRAVAFAPGGQHVLASSGSDGSVRLWDAARGLPTATLGGHGGAVWGIAFDRRTGTLASSSNDGTVRLWDTDEGRREAAVCALVGCPEPS</sequence>